<dbReference type="InterPro" id="IPR011992">
    <property type="entry name" value="EF-hand-dom_pair"/>
</dbReference>
<comment type="caution">
    <text evidence="3">The sequence shown here is derived from an EMBL/GenBank/DDBJ whole genome shotgun (WGS) entry which is preliminary data.</text>
</comment>
<dbReference type="Proteomes" id="UP001642483">
    <property type="component" value="Unassembled WGS sequence"/>
</dbReference>
<dbReference type="InterPro" id="IPR039656">
    <property type="entry name" value="SYNRG"/>
</dbReference>
<keyword evidence="4" id="KW-1185">Reference proteome</keyword>
<dbReference type="PANTHER" id="PTHR15463">
    <property type="entry name" value="AP1 GAMMA SUBUNIT BINDING PROTEIN 1"/>
    <property type="match status" value="1"/>
</dbReference>
<protein>
    <recommendedName>
        <fullName evidence="2">EH domain-containing protein</fullName>
    </recommendedName>
</protein>
<evidence type="ECO:0000259" key="2">
    <source>
        <dbReference type="PROSITE" id="PS50031"/>
    </source>
</evidence>
<proteinExistence type="predicted"/>
<name>A0ABP0GYH8_CLALP</name>
<dbReference type="SUPFAM" id="SSF47473">
    <property type="entry name" value="EF-hand"/>
    <property type="match status" value="1"/>
</dbReference>
<dbReference type="Pfam" id="PF12763">
    <property type="entry name" value="EH"/>
    <property type="match status" value="1"/>
</dbReference>
<dbReference type="PROSITE" id="PS50031">
    <property type="entry name" value="EH"/>
    <property type="match status" value="1"/>
</dbReference>
<evidence type="ECO:0000256" key="1">
    <source>
        <dbReference type="SAM" id="MobiDB-lite"/>
    </source>
</evidence>
<feature type="region of interest" description="Disordered" evidence="1">
    <location>
        <begin position="597"/>
        <end position="617"/>
    </location>
</feature>
<organism evidence="3 4">
    <name type="scientific">Clavelina lepadiformis</name>
    <name type="common">Light-bulb sea squirt</name>
    <name type="synonym">Ascidia lepadiformis</name>
    <dbReference type="NCBI Taxonomy" id="159417"/>
    <lineage>
        <taxon>Eukaryota</taxon>
        <taxon>Metazoa</taxon>
        <taxon>Chordata</taxon>
        <taxon>Tunicata</taxon>
        <taxon>Ascidiacea</taxon>
        <taxon>Aplousobranchia</taxon>
        <taxon>Clavelinidae</taxon>
        <taxon>Clavelina</taxon>
    </lineage>
</organism>
<dbReference type="SMART" id="SM00027">
    <property type="entry name" value="EH"/>
    <property type="match status" value="1"/>
</dbReference>
<dbReference type="Gene3D" id="1.10.238.10">
    <property type="entry name" value="EF-hand"/>
    <property type="match status" value="1"/>
</dbReference>
<gene>
    <name evidence="3" type="ORF">CVLEPA_LOCUS30039</name>
</gene>
<accession>A0ABP0GYH8</accession>
<evidence type="ECO:0000313" key="3">
    <source>
        <dbReference type="EMBL" id="CAK8696707.1"/>
    </source>
</evidence>
<dbReference type="InterPro" id="IPR000261">
    <property type="entry name" value="EH_dom"/>
</dbReference>
<reference evidence="3 4" key="1">
    <citation type="submission" date="2024-02" db="EMBL/GenBank/DDBJ databases">
        <authorList>
            <person name="Daric V."/>
            <person name="Darras S."/>
        </authorList>
    </citation>
    <scope>NUCLEOTIDE SEQUENCE [LARGE SCALE GENOMIC DNA]</scope>
</reference>
<sequence>MMNKDQSDHNFQGNRFNPPIGMNPMNFLQSHPIDQSQYQQQSMFVGGVSNMYSSNPQAVLGSMSNPHLYANQNTMPAQPKQHLVHEKHERYKLEQQQKFKSFGQNFKHTSIESMLSDIVGSSRQEKKKECLQAEDDYGDFLQATQPSVPVNPLPPVTNLSHNLYESHRQDNSHIVASSAASTDLQSKMLESLDLNASQPKYMNFKPMHTIGSRHSPMKSFQPSAKAADWTSKNLEGVGFQSNDQQLKPETSNSLGFSNLSASWLLDVAQVPLLYKQVFEACVTSDGLVDIMKIRSILLLSKLSNETLGNLWAKANQALPGRLNQRELYILLGLIALAQNGQHNPSVDYLLNLTSAPIPCLDNMQKVSLSNTQETPLQESKSSAVTNNTEDEFDDFQDFQSAQFSESLSPTTSMACNNLKLTKLDIPEMSMGNSSMAVENTISSNICNVHPVFSTASIAGSKETPLTNKTHAIPSETFLSGLNVQQTFNQVNVDKTQPLSSNLLGKKDKYAVFHGMNDFVQSVQSEVQPEVLLQSGLPDVDPPSYTSVINSHGTWQDPAKLTGQNGFTDFVSSYKADLFVSKSAVNDDSVPSTTATETTLTVTQSHANSDVKENHDNLPYSERKTTADIQGLLKHDRYAAIISETDNVSTQSDNDSVKSLQFTTAFQSNPNPNGLTDSIKMDSTSMSVKGSIKSPIHNLRSLPSFEDDSPGYFEPPPDMGLDSFDEFDEFQEGKSTLTNFDVFADVNHLKSKTDHKQHIKVDEGEDIDRMTKEQPVSEVISNLDEDFNSHESLEESSVSIKETGPSDTSMISITDNTNDLIHQKDVIGKCSNYLFLVVKT</sequence>
<dbReference type="PANTHER" id="PTHR15463:SF2">
    <property type="entry name" value="SYNERGIN GAMMA"/>
    <property type="match status" value="1"/>
</dbReference>
<evidence type="ECO:0000313" key="4">
    <source>
        <dbReference type="Proteomes" id="UP001642483"/>
    </source>
</evidence>
<feature type="compositionally biased region" description="Basic and acidic residues" evidence="1">
    <location>
        <begin position="608"/>
        <end position="617"/>
    </location>
</feature>
<feature type="domain" description="EH" evidence="2">
    <location>
        <begin position="274"/>
        <end position="358"/>
    </location>
</feature>
<dbReference type="EMBL" id="CAWYQH010000163">
    <property type="protein sequence ID" value="CAK8696707.1"/>
    <property type="molecule type" value="Genomic_DNA"/>
</dbReference>